<evidence type="ECO:0000313" key="2">
    <source>
        <dbReference type="EMBL" id="NBE07404.1"/>
    </source>
</evidence>
<reference evidence="3" key="1">
    <citation type="submission" date="2020-01" db="EMBL/GenBank/DDBJ databases">
        <title>Sphingomonas sp. strain CSW-10.</title>
        <authorList>
            <person name="Chen W.-M."/>
        </authorList>
    </citation>
    <scope>NUCLEOTIDE SEQUENCE [LARGE SCALE GENOMIC DNA]</scope>
    <source>
        <strain evidence="3">CCP-1</strain>
    </source>
</reference>
<dbReference type="RefSeq" id="WP_161766320.1">
    <property type="nucleotide sequence ID" value="NZ_JAAATW010000001.1"/>
</dbReference>
<organism evidence="2 3">
    <name type="scientific">Paragemmobacter ruber</name>
    <dbReference type="NCBI Taxonomy" id="1985673"/>
    <lineage>
        <taxon>Bacteria</taxon>
        <taxon>Pseudomonadati</taxon>
        <taxon>Pseudomonadota</taxon>
        <taxon>Alphaproteobacteria</taxon>
        <taxon>Rhodobacterales</taxon>
        <taxon>Paracoccaceae</taxon>
        <taxon>Paragemmobacter</taxon>
    </lineage>
</organism>
<evidence type="ECO:0000256" key="1">
    <source>
        <dbReference type="SAM" id="SignalP"/>
    </source>
</evidence>
<feature type="signal peptide" evidence="1">
    <location>
        <begin position="1"/>
        <end position="20"/>
    </location>
</feature>
<keyword evidence="1" id="KW-0732">Signal</keyword>
<name>A0ABW9Y4G7_9RHOB</name>
<protein>
    <recommendedName>
        <fullName evidence="4">VPLPA-CTERM sorting domain-containing protein</fullName>
    </recommendedName>
</protein>
<accession>A0ABW9Y4G7</accession>
<dbReference type="EMBL" id="JAAATW010000001">
    <property type="protein sequence ID" value="NBE07404.1"/>
    <property type="molecule type" value="Genomic_DNA"/>
</dbReference>
<comment type="caution">
    <text evidence="2">The sequence shown here is derived from an EMBL/GenBank/DDBJ whole genome shotgun (WGS) entry which is preliminary data.</text>
</comment>
<evidence type="ECO:0008006" key="4">
    <source>
        <dbReference type="Google" id="ProtNLM"/>
    </source>
</evidence>
<feature type="chain" id="PRO_5045892534" description="VPLPA-CTERM sorting domain-containing protein" evidence="1">
    <location>
        <begin position="21"/>
        <end position="173"/>
    </location>
</feature>
<keyword evidence="3" id="KW-1185">Reference proteome</keyword>
<gene>
    <name evidence="2" type="ORF">GU920_07645</name>
</gene>
<dbReference type="Proteomes" id="UP001517376">
    <property type="component" value="Unassembled WGS sequence"/>
</dbReference>
<sequence length="173" mass="18418">MRKVLGMLAALALMGSQAQAAIITGPTSVLAGQSYTYTYDAGPVDLLDGYDFYILNLLVNDGVNGDYFGRFGFPFPANNLFTFDWTFSVTGPAFLSVTSYLESYADATITYSPDGFPRIFKTEGVTRSELIEDAARLGVSVVPIGGTLPLLLTALGVAGLVARRRAAKEAIPA</sequence>
<evidence type="ECO:0000313" key="3">
    <source>
        <dbReference type="Proteomes" id="UP001517376"/>
    </source>
</evidence>
<proteinExistence type="predicted"/>